<feature type="domain" description="Acyltransferase 3" evidence="8">
    <location>
        <begin position="21"/>
        <end position="306"/>
    </location>
</feature>
<sequence>MCSLLADYRELFELNDSQFLFYQTTYYLMRWAVPCFFMITGALLIGRQIEYPVLLKKYVLRIFLALLIFGIPFGLIKIFLEEKTVSVSMIGNSLLMIAEGKASVLLWYLYALIGIYLIHPVLNKIVELPKNTLYWLLSVLFVFNFALPFLASIADIEMAFYIPMGYTLFYVLIGYCVKNDHLPFLNYKWVRITGIVIPVITIILSCKYRVFPKELISYQSPLIALCSTCVFAVFMNIKGEKNARHEREKRREIVWKVDRLCFGVYLIHPVVIQMLYRFLKMTPVRYNHYVVATMISYLEILVICFAGSKIMSLIKPLKKYVL</sequence>
<proteinExistence type="inferred from homology"/>
<organism evidence="9 10">
    <name type="scientific">[Clostridium] clostridioforme 90A8</name>
    <dbReference type="NCBI Taxonomy" id="999408"/>
    <lineage>
        <taxon>Bacteria</taxon>
        <taxon>Bacillati</taxon>
        <taxon>Bacillota</taxon>
        <taxon>Clostridia</taxon>
        <taxon>Lachnospirales</taxon>
        <taxon>Lachnospiraceae</taxon>
        <taxon>Enterocloster</taxon>
    </lineage>
</organism>
<feature type="transmembrane region" description="Helical" evidence="7">
    <location>
        <begin position="58"/>
        <end position="80"/>
    </location>
</feature>
<dbReference type="EMBL" id="AGYR01000030">
    <property type="protein sequence ID" value="ENZ13531.1"/>
    <property type="molecule type" value="Genomic_DNA"/>
</dbReference>
<feature type="transmembrane region" description="Helical" evidence="7">
    <location>
        <begin position="288"/>
        <end position="308"/>
    </location>
</feature>
<dbReference type="AlphaFoldDB" id="A0A0E2H9T6"/>
<evidence type="ECO:0000256" key="4">
    <source>
        <dbReference type="ARBA" id="ARBA00022692"/>
    </source>
</evidence>
<dbReference type="Proteomes" id="UP000013085">
    <property type="component" value="Unassembled WGS sequence"/>
</dbReference>
<evidence type="ECO:0000256" key="7">
    <source>
        <dbReference type="SAM" id="Phobius"/>
    </source>
</evidence>
<evidence type="ECO:0000259" key="8">
    <source>
        <dbReference type="Pfam" id="PF01757"/>
    </source>
</evidence>
<dbReference type="PANTHER" id="PTHR40074">
    <property type="entry name" value="O-ACETYLTRANSFERASE WECH"/>
    <property type="match status" value="1"/>
</dbReference>
<feature type="transmembrane region" description="Helical" evidence="7">
    <location>
        <begin position="100"/>
        <end position="122"/>
    </location>
</feature>
<dbReference type="GO" id="GO:0016413">
    <property type="term" value="F:O-acetyltransferase activity"/>
    <property type="evidence" value="ECO:0007669"/>
    <property type="project" value="TreeGrafter"/>
</dbReference>
<comment type="subcellular location">
    <subcellularLocation>
        <location evidence="1">Cell membrane</location>
        <topology evidence="1">Multi-pass membrane protein</topology>
    </subcellularLocation>
</comment>
<gene>
    <name evidence="9" type="ORF">HMPREF1090_02735</name>
</gene>
<dbReference type="PANTHER" id="PTHR40074:SF2">
    <property type="entry name" value="O-ACETYLTRANSFERASE WECH"/>
    <property type="match status" value="1"/>
</dbReference>
<keyword evidence="4 7" id="KW-0812">Transmembrane</keyword>
<evidence type="ECO:0000256" key="3">
    <source>
        <dbReference type="ARBA" id="ARBA00022475"/>
    </source>
</evidence>
<feature type="transmembrane region" description="Helical" evidence="7">
    <location>
        <begin position="257"/>
        <end position="276"/>
    </location>
</feature>
<protein>
    <recommendedName>
        <fullName evidence="8">Acyltransferase 3 domain-containing protein</fullName>
    </recommendedName>
</protein>
<dbReference type="PATRIC" id="fig|999408.3.peg.2953"/>
<evidence type="ECO:0000256" key="1">
    <source>
        <dbReference type="ARBA" id="ARBA00004651"/>
    </source>
</evidence>
<evidence type="ECO:0000256" key="6">
    <source>
        <dbReference type="ARBA" id="ARBA00023136"/>
    </source>
</evidence>
<dbReference type="HOGENOM" id="CLU_047714_0_0_9"/>
<accession>A0A0E2H9T6</accession>
<comment type="similarity">
    <text evidence="2">Belongs to the acyltransferase 3 family.</text>
</comment>
<keyword evidence="5 7" id="KW-1133">Transmembrane helix</keyword>
<reference evidence="9 10" key="1">
    <citation type="submission" date="2013-01" db="EMBL/GenBank/DDBJ databases">
        <title>The Genome Sequence of Clostridium clostridioforme 90A8.</title>
        <authorList>
            <consortium name="The Broad Institute Genome Sequencing Platform"/>
            <person name="Earl A."/>
            <person name="Ward D."/>
            <person name="Feldgarden M."/>
            <person name="Gevers D."/>
            <person name="Courvalin P."/>
            <person name="Lambert T."/>
            <person name="Walker B."/>
            <person name="Young S.K."/>
            <person name="Zeng Q."/>
            <person name="Gargeya S."/>
            <person name="Fitzgerald M."/>
            <person name="Haas B."/>
            <person name="Abouelleil A."/>
            <person name="Alvarado L."/>
            <person name="Arachchi H.M."/>
            <person name="Berlin A.M."/>
            <person name="Chapman S.B."/>
            <person name="Dewar J."/>
            <person name="Goldberg J."/>
            <person name="Griggs A."/>
            <person name="Gujja S."/>
            <person name="Hansen M."/>
            <person name="Howarth C."/>
            <person name="Imamovic A."/>
            <person name="Larimer J."/>
            <person name="McCowan C."/>
            <person name="Murphy C."/>
            <person name="Neiman D."/>
            <person name="Pearson M."/>
            <person name="Priest M."/>
            <person name="Roberts A."/>
            <person name="Saif S."/>
            <person name="Shea T."/>
            <person name="Sisk P."/>
            <person name="Sykes S."/>
            <person name="Wortman J."/>
            <person name="Nusbaum C."/>
            <person name="Birren B."/>
        </authorList>
    </citation>
    <scope>NUCLEOTIDE SEQUENCE [LARGE SCALE GENOMIC DNA]</scope>
    <source>
        <strain evidence="9 10">90A8</strain>
    </source>
</reference>
<dbReference type="Pfam" id="PF01757">
    <property type="entry name" value="Acyl_transf_3"/>
    <property type="match status" value="1"/>
</dbReference>
<evidence type="ECO:0000313" key="10">
    <source>
        <dbReference type="Proteomes" id="UP000013085"/>
    </source>
</evidence>
<evidence type="ECO:0000313" key="9">
    <source>
        <dbReference type="EMBL" id="ENZ13531.1"/>
    </source>
</evidence>
<dbReference type="GO" id="GO:0009246">
    <property type="term" value="P:enterobacterial common antigen biosynthetic process"/>
    <property type="evidence" value="ECO:0007669"/>
    <property type="project" value="TreeGrafter"/>
</dbReference>
<comment type="caution">
    <text evidence="9">The sequence shown here is derived from an EMBL/GenBank/DDBJ whole genome shotgun (WGS) entry which is preliminary data.</text>
</comment>
<dbReference type="InterPro" id="IPR002656">
    <property type="entry name" value="Acyl_transf_3_dom"/>
</dbReference>
<name>A0A0E2H9T6_9FIRM</name>
<feature type="transmembrane region" description="Helical" evidence="7">
    <location>
        <begin position="27"/>
        <end position="46"/>
    </location>
</feature>
<evidence type="ECO:0000256" key="5">
    <source>
        <dbReference type="ARBA" id="ARBA00022989"/>
    </source>
</evidence>
<feature type="transmembrane region" description="Helical" evidence="7">
    <location>
        <begin position="160"/>
        <end position="177"/>
    </location>
</feature>
<feature type="transmembrane region" description="Helical" evidence="7">
    <location>
        <begin position="216"/>
        <end position="237"/>
    </location>
</feature>
<keyword evidence="3" id="KW-1003">Cell membrane</keyword>
<dbReference type="GO" id="GO:0005886">
    <property type="term" value="C:plasma membrane"/>
    <property type="evidence" value="ECO:0007669"/>
    <property type="project" value="UniProtKB-SubCell"/>
</dbReference>
<keyword evidence="6 7" id="KW-0472">Membrane</keyword>
<feature type="transmembrane region" description="Helical" evidence="7">
    <location>
        <begin position="189"/>
        <end position="210"/>
    </location>
</feature>
<feature type="transmembrane region" description="Helical" evidence="7">
    <location>
        <begin position="134"/>
        <end position="154"/>
    </location>
</feature>
<evidence type="ECO:0000256" key="2">
    <source>
        <dbReference type="ARBA" id="ARBA00007400"/>
    </source>
</evidence>